<proteinExistence type="predicted"/>
<dbReference type="AlphaFoldDB" id="A0A1A8CCC5"/>
<feature type="non-terminal residue" evidence="2">
    <location>
        <position position="74"/>
    </location>
</feature>
<name>A0A1A8CCC5_NOTKA</name>
<feature type="region of interest" description="Disordered" evidence="1">
    <location>
        <begin position="1"/>
        <end position="40"/>
    </location>
</feature>
<protein>
    <submittedName>
        <fullName evidence="2">BCL2-interacting killer (Apoptosis-inducing)</fullName>
    </submittedName>
</protein>
<gene>
    <name evidence="2" type="primary">BIK</name>
</gene>
<dbReference type="EMBL" id="HADZ01012777">
    <property type="protein sequence ID" value="SBP76718.1"/>
    <property type="molecule type" value="Transcribed_RNA"/>
</dbReference>
<evidence type="ECO:0000256" key="1">
    <source>
        <dbReference type="SAM" id="MobiDB-lite"/>
    </source>
</evidence>
<accession>A0A1A8CCC5</accession>
<evidence type="ECO:0000313" key="2">
    <source>
        <dbReference type="EMBL" id="SBP76718.1"/>
    </source>
</evidence>
<reference evidence="2" key="2">
    <citation type="submission" date="2016-06" db="EMBL/GenBank/DDBJ databases">
        <title>The genome of a short-lived fish provides insights into sex chromosome evolution and the genetic control of aging.</title>
        <authorList>
            <person name="Reichwald K."/>
            <person name="Felder M."/>
            <person name="Petzold A."/>
            <person name="Koch P."/>
            <person name="Groth M."/>
            <person name="Platzer M."/>
        </authorList>
    </citation>
    <scope>NUCLEOTIDE SEQUENCE</scope>
    <source>
        <tissue evidence="2">Brain</tissue>
    </source>
</reference>
<reference evidence="2" key="1">
    <citation type="submission" date="2016-05" db="EMBL/GenBank/DDBJ databases">
        <authorList>
            <person name="Lavstsen T."/>
            <person name="Jespersen J.S."/>
        </authorList>
    </citation>
    <scope>NUCLEOTIDE SEQUENCE</scope>
    <source>
        <tissue evidence="2">Brain</tissue>
    </source>
</reference>
<sequence length="74" mass="8200">MVEQTRRPNPAVTPQAGPGGVDTSALLDMNRRGPVSNRRPALAGPQELLWLLRCWLQPAFSVHSGWKRKPKEAT</sequence>
<organism evidence="2">
    <name type="scientific">Nothobranchius kadleci</name>
    <name type="common">African annual killifish</name>
    <dbReference type="NCBI Taxonomy" id="1051664"/>
    <lineage>
        <taxon>Eukaryota</taxon>
        <taxon>Metazoa</taxon>
        <taxon>Chordata</taxon>
        <taxon>Craniata</taxon>
        <taxon>Vertebrata</taxon>
        <taxon>Euteleostomi</taxon>
        <taxon>Actinopterygii</taxon>
        <taxon>Neopterygii</taxon>
        <taxon>Teleostei</taxon>
        <taxon>Neoteleostei</taxon>
        <taxon>Acanthomorphata</taxon>
        <taxon>Ovalentaria</taxon>
        <taxon>Atherinomorphae</taxon>
        <taxon>Cyprinodontiformes</taxon>
        <taxon>Nothobranchiidae</taxon>
        <taxon>Nothobranchius</taxon>
    </lineage>
</organism>